<protein>
    <submittedName>
        <fullName evidence="1">Uncharacterized protein</fullName>
    </submittedName>
</protein>
<evidence type="ECO:0000313" key="1">
    <source>
        <dbReference type="EMBL" id="RMZ67122.1"/>
    </source>
</evidence>
<dbReference type="EMBL" id="KE747810">
    <property type="protein sequence ID" value="RMZ67122.1"/>
    <property type="molecule type" value="Genomic_DNA"/>
</dbReference>
<proteinExistence type="predicted"/>
<accession>A0A3M7LYB7</accession>
<organism evidence="1 2">
    <name type="scientific">Pyrenophora seminiperda CCB06</name>
    <dbReference type="NCBI Taxonomy" id="1302712"/>
    <lineage>
        <taxon>Eukaryota</taxon>
        <taxon>Fungi</taxon>
        <taxon>Dikarya</taxon>
        <taxon>Ascomycota</taxon>
        <taxon>Pezizomycotina</taxon>
        <taxon>Dothideomycetes</taxon>
        <taxon>Pleosporomycetidae</taxon>
        <taxon>Pleosporales</taxon>
        <taxon>Pleosporineae</taxon>
        <taxon>Pleosporaceae</taxon>
        <taxon>Pyrenophora</taxon>
    </lineage>
</organism>
<dbReference type="Proteomes" id="UP000265663">
    <property type="component" value="Unassembled WGS sequence"/>
</dbReference>
<evidence type="ECO:0000313" key="2">
    <source>
        <dbReference type="Proteomes" id="UP000265663"/>
    </source>
</evidence>
<gene>
    <name evidence="1" type="ORF">GMOD_00001001</name>
</gene>
<name>A0A3M7LYB7_9PLEO</name>
<dbReference type="AlphaFoldDB" id="A0A3M7LYB7"/>
<sequence length="52" mass="5769">MKLDKRDCASVWYAAGTDKRLSVVDRFEGPSQDAALELRLLLGRWCQSGVVG</sequence>
<keyword evidence="2" id="KW-1185">Reference proteome</keyword>
<reference evidence="1 2" key="1">
    <citation type="journal article" date="2014" name="PLoS ONE">
        <title>De novo Genome Assembly of the Fungal Plant Pathogen Pyrenophora semeniperda.</title>
        <authorList>
            <person name="Soliai M.M."/>
            <person name="Meyer S.E."/>
            <person name="Udall J.A."/>
            <person name="Elzinga D.E."/>
            <person name="Hermansen R.A."/>
            <person name="Bodily P.M."/>
            <person name="Hart A.A."/>
            <person name="Coleman C.E."/>
        </authorList>
    </citation>
    <scope>NUCLEOTIDE SEQUENCE [LARGE SCALE GENOMIC DNA]</scope>
    <source>
        <strain evidence="1 2">CCB06</strain>
        <tissue evidence="1">Mycelium</tissue>
    </source>
</reference>